<evidence type="ECO:0000313" key="1">
    <source>
        <dbReference type="EMBL" id="NYD72966.1"/>
    </source>
</evidence>
<gene>
    <name evidence="1" type="ORF">BJ963_000485</name>
</gene>
<keyword evidence="2" id="KW-1185">Reference proteome</keyword>
<dbReference type="AlphaFoldDB" id="A0A852SV79"/>
<reference evidence="1 2" key="1">
    <citation type="submission" date="2020-07" db="EMBL/GenBank/DDBJ databases">
        <title>Sequencing the genomes of 1000 actinobacteria strains.</title>
        <authorList>
            <person name="Klenk H.-P."/>
        </authorList>
    </citation>
    <scope>NUCLEOTIDE SEQUENCE [LARGE SCALE GENOMIC DNA]</scope>
    <source>
        <strain evidence="1 2">DSM 23871</strain>
    </source>
</reference>
<sequence>MDDVTEFRAELFHDGVVKEVSLPVTDHAAPPPHVRVAAVDAQGGRVVDVFLLSDASGWPARAGYRYAGSMPMRPSSGTTP</sequence>
<evidence type="ECO:0000313" key="2">
    <source>
        <dbReference type="Proteomes" id="UP000589620"/>
    </source>
</evidence>
<organism evidence="1 2">
    <name type="scientific">Leifsonia soli</name>
    <dbReference type="NCBI Taxonomy" id="582665"/>
    <lineage>
        <taxon>Bacteria</taxon>
        <taxon>Bacillati</taxon>
        <taxon>Actinomycetota</taxon>
        <taxon>Actinomycetes</taxon>
        <taxon>Micrococcales</taxon>
        <taxon>Microbacteriaceae</taxon>
        <taxon>Leifsonia</taxon>
    </lineage>
</organism>
<dbReference type="EMBL" id="JACCBJ010000001">
    <property type="protein sequence ID" value="NYD72966.1"/>
    <property type="molecule type" value="Genomic_DNA"/>
</dbReference>
<protein>
    <submittedName>
        <fullName evidence="1">Uncharacterized protein</fullName>
    </submittedName>
</protein>
<comment type="caution">
    <text evidence="1">The sequence shown here is derived from an EMBL/GenBank/DDBJ whole genome shotgun (WGS) entry which is preliminary data.</text>
</comment>
<dbReference type="RefSeq" id="WP_089912360.1">
    <property type="nucleotide sequence ID" value="NZ_BAAAPX010000001.1"/>
</dbReference>
<accession>A0A852SV79</accession>
<name>A0A852SV79_9MICO</name>
<dbReference type="Proteomes" id="UP000589620">
    <property type="component" value="Unassembled WGS sequence"/>
</dbReference>
<proteinExistence type="predicted"/>